<comment type="caution">
    <text evidence="1">The sequence shown here is derived from an EMBL/GenBank/DDBJ whole genome shotgun (WGS) entry which is preliminary data.</text>
</comment>
<organism evidence="1 2">
    <name type="scientific">Arsukibacterium indicum</name>
    <dbReference type="NCBI Taxonomy" id="2848612"/>
    <lineage>
        <taxon>Bacteria</taxon>
        <taxon>Pseudomonadati</taxon>
        <taxon>Pseudomonadota</taxon>
        <taxon>Gammaproteobacteria</taxon>
        <taxon>Chromatiales</taxon>
        <taxon>Chromatiaceae</taxon>
        <taxon>Arsukibacterium</taxon>
    </lineage>
</organism>
<dbReference type="RefSeq" id="WP_217670786.1">
    <property type="nucleotide sequence ID" value="NZ_JAHRID010000008.1"/>
</dbReference>
<keyword evidence="2" id="KW-1185">Reference proteome</keyword>
<name>A0ABS6MNW9_9GAMM</name>
<sequence>MKISKTNLLDLLLDYIDGKSEAVKRISEAYKTKNTIWSNDEWIYVKDVEACLKSMKKIHQQGEFDQFVNVKQLLLDKKCQTDVIEDVWIKNRLLECRASLQSLYPE</sequence>
<protein>
    <submittedName>
        <fullName evidence="1">Uncharacterized protein</fullName>
    </submittedName>
</protein>
<dbReference type="EMBL" id="JAHRID010000008">
    <property type="protein sequence ID" value="MBV2130507.1"/>
    <property type="molecule type" value="Genomic_DNA"/>
</dbReference>
<proteinExistence type="predicted"/>
<reference evidence="1 2" key="1">
    <citation type="submission" date="2021-06" db="EMBL/GenBank/DDBJ databases">
        <title>Rheinheimera indica sp. nov., isolated from deep-sea sediment.</title>
        <authorList>
            <person name="Wang Z."/>
            <person name="Zhang X.-Y."/>
        </authorList>
    </citation>
    <scope>NUCLEOTIDE SEQUENCE [LARGE SCALE GENOMIC DNA]</scope>
    <source>
        <strain evidence="1 2">SM2107</strain>
    </source>
</reference>
<gene>
    <name evidence="1" type="ORF">KQY15_15540</name>
</gene>
<evidence type="ECO:0000313" key="1">
    <source>
        <dbReference type="EMBL" id="MBV2130507.1"/>
    </source>
</evidence>
<accession>A0ABS6MNW9</accession>
<evidence type="ECO:0000313" key="2">
    <source>
        <dbReference type="Proteomes" id="UP000704611"/>
    </source>
</evidence>
<dbReference type="Proteomes" id="UP000704611">
    <property type="component" value="Unassembled WGS sequence"/>
</dbReference>